<evidence type="ECO:0000259" key="1">
    <source>
        <dbReference type="Pfam" id="PF03070"/>
    </source>
</evidence>
<feature type="domain" description="Thiaminase-2/PQQC" evidence="1">
    <location>
        <begin position="24"/>
        <end position="236"/>
    </location>
</feature>
<dbReference type="GO" id="GO:0006772">
    <property type="term" value="P:thiamine metabolic process"/>
    <property type="evidence" value="ECO:0007669"/>
    <property type="project" value="UniProtKB-ARBA"/>
</dbReference>
<dbReference type="InterPro" id="IPR016084">
    <property type="entry name" value="Haem_Oase-like_multi-hlx"/>
</dbReference>
<sequence length="243" mass="27654">MDPHSNASITAYLLSLPNRSSYAKATKDHAFLRSAANGTLTDTLLSLWLSQDRIYAAQAYPRFVGSLISHIPFRHPILVSSTSPDHSQRILKVLVFALENIVREIEFFDNTAKEWSLDLDRWKERKGTRDYTAEMAKVSVTGKIEEGLLFLWAMEKVYLEAWSIVNDSLSVLEGASPALKAFAVNWSTPEFKAFVDDLALLVDDIYRDLGRDAWTVAKDIWQRVTELEEGFWPNAEEEQLIQV</sequence>
<dbReference type="Proteomes" id="UP000565441">
    <property type="component" value="Unassembled WGS sequence"/>
</dbReference>
<gene>
    <name evidence="2" type="ORF">D9615_008328</name>
</gene>
<name>A0A8H5HDY6_9AGAR</name>
<evidence type="ECO:0000313" key="3">
    <source>
        <dbReference type="Proteomes" id="UP000565441"/>
    </source>
</evidence>
<dbReference type="PANTHER" id="PTHR41813">
    <property type="entry name" value="REGULATOR PAB1642, PUTATIVE (AFU_ORTHOLOGUE AFUA_3G11955)-RELATED"/>
    <property type="match status" value="1"/>
</dbReference>
<dbReference type="InterPro" id="IPR004305">
    <property type="entry name" value="Thiaminase-2/PQQC"/>
</dbReference>
<accession>A0A8H5HDY6</accession>
<evidence type="ECO:0000313" key="2">
    <source>
        <dbReference type="EMBL" id="KAF5381386.1"/>
    </source>
</evidence>
<protein>
    <recommendedName>
        <fullName evidence="1">Thiaminase-2/PQQC domain-containing protein</fullName>
    </recommendedName>
</protein>
<dbReference type="SUPFAM" id="SSF48613">
    <property type="entry name" value="Heme oxygenase-like"/>
    <property type="match status" value="1"/>
</dbReference>
<reference evidence="2 3" key="1">
    <citation type="journal article" date="2020" name="ISME J.">
        <title>Uncovering the hidden diversity of litter-decomposition mechanisms in mushroom-forming fungi.</title>
        <authorList>
            <person name="Floudas D."/>
            <person name="Bentzer J."/>
            <person name="Ahren D."/>
            <person name="Johansson T."/>
            <person name="Persson P."/>
            <person name="Tunlid A."/>
        </authorList>
    </citation>
    <scope>NUCLEOTIDE SEQUENCE [LARGE SCALE GENOMIC DNA]</scope>
    <source>
        <strain evidence="2 3">CBS 661.87</strain>
    </source>
</reference>
<dbReference type="Gene3D" id="1.20.910.10">
    <property type="entry name" value="Heme oxygenase-like"/>
    <property type="match status" value="1"/>
</dbReference>
<organism evidence="2 3">
    <name type="scientific">Tricholomella constricta</name>
    <dbReference type="NCBI Taxonomy" id="117010"/>
    <lineage>
        <taxon>Eukaryota</taxon>
        <taxon>Fungi</taxon>
        <taxon>Dikarya</taxon>
        <taxon>Basidiomycota</taxon>
        <taxon>Agaricomycotina</taxon>
        <taxon>Agaricomycetes</taxon>
        <taxon>Agaricomycetidae</taxon>
        <taxon>Agaricales</taxon>
        <taxon>Tricholomatineae</taxon>
        <taxon>Lyophyllaceae</taxon>
        <taxon>Tricholomella</taxon>
    </lineage>
</organism>
<dbReference type="InterPro" id="IPR053261">
    <property type="entry name" value="Polyketide-peptide_reg"/>
</dbReference>
<dbReference type="Pfam" id="PF03070">
    <property type="entry name" value="TENA_THI-4"/>
    <property type="match status" value="1"/>
</dbReference>
<dbReference type="AlphaFoldDB" id="A0A8H5HDY6"/>
<comment type="caution">
    <text evidence="2">The sequence shown here is derived from an EMBL/GenBank/DDBJ whole genome shotgun (WGS) entry which is preliminary data.</text>
</comment>
<keyword evidence="3" id="KW-1185">Reference proteome</keyword>
<dbReference type="CDD" id="cd19357">
    <property type="entry name" value="TenA_E_At3g16990-like"/>
    <property type="match status" value="1"/>
</dbReference>
<dbReference type="OrthoDB" id="37730at2759"/>
<dbReference type="PANTHER" id="PTHR41813:SF2">
    <property type="entry name" value="REGULATOR PAB1642, PUTATIVE (AFU_ORTHOLOGUE AFUA_3G11955)-RELATED"/>
    <property type="match status" value="1"/>
</dbReference>
<proteinExistence type="predicted"/>
<dbReference type="EMBL" id="JAACJP010000011">
    <property type="protein sequence ID" value="KAF5381386.1"/>
    <property type="molecule type" value="Genomic_DNA"/>
</dbReference>